<protein>
    <submittedName>
        <fullName evidence="2">Uncharacterized protein</fullName>
    </submittedName>
</protein>
<proteinExistence type="predicted"/>
<dbReference type="AlphaFoldDB" id="A0A5B7JSE3"/>
<organism evidence="2 3">
    <name type="scientific">Portunus trituberculatus</name>
    <name type="common">Swimming crab</name>
    <name type="synonym">Neptunus trituberculatus</name>
    <dbReference type="NCBI Taxonomy" id="210409"/>
    <lineage>
        <taxon>Eukaryota</taxon>
        <taxon>Metazoa</taxon>
        <taxon>Ecdysozoa</taxon>
        <taxon>Arthropoda</taxon>
        <taxon>Crustacea</taxon>
        <taxon>Multicrustacea</taxon>
        <taxon>Malacostraca</taxon>
        <taxon>Eumalacostraca</taxon>
        <taxon>Eucarida</taxon>
        <taxon>Decapoda</taxon>
        <taxon>Pleocyemata</taxon>
        <taxon>Brachyura</taxon>
        <taxon>Eubrachyura</taxon>
        <taxon>Portunoidea</taxon>
        <taxon>Portunidae</taxon>
        <taxon>Portuninae</taxon>
        <taxon>Portunus</taxon>
    </lineage>
</organism>
<evidence type="ECO:0000313" key="2">
    <source>
        <dbReference type="EMBL" id="MPC97373.1"/>
    </source>
</evidence>
<reference evidence="2 3" key="1">
    <citation type="submission" date="2019-05" db="EMBL/GenBank/DDBJ databases">
        <title>Another draft genome of Portunus trituberculatus and its Hox gene families provides insights of decapod evolution.</title>
        <authorList>
            <person name="Jeong J.-H."/>
            <person name="Song I."/>
            <person name="Kim S."/>
            <person name="Choi T."/>
            <person name="Kim D."/>
            <person name="Ryu S."/>
            <person name="Kim W."/>
        </authorList>
    </citation>
    <scope>NUCLEOTIDE SEQUENCE [LARGE SCALE GENOMIC DNA]</scope>
    <source>
        <tissue evidence="2">Muscle</tissue>
    </source>
</reference>
<feature type="compositionally biased region" description="Polar residues" evidence="1">
    <location>
        <begin position="111"/>
        <end position="120"/>
    </location>
</feature>
<keyword evidence="3" id="KW-1185">Reference proteome</keyword>
<accession>A0A5B7JSE3</accession>
<sequence length="150" mass="16320">MRGRGGEAKGRWDGRDLGAGGTTRHTQEGRGGGNCSDFRRELTKNEDQQIFFTVACLKIGTQHRGDRQGESAPRGDFITWKDCSGKVSIPQLEDCSILGVVSSHSRKTKARVSSTALEVSNQRKEESASTATKQHHGLDQGSEVGPSWHP</sequence>
<dbReference type="Proteomes" id="UP000324222">
    <property type="component" value="Unassembled WGS sequence"/>
</dbReference>
<name>A0A5B7JSE3_PORTR</name>
<gene>
    <name evidence="2" type="ORF">E2C01_092685</name>
</gene>
<dbReference type="EMBL" id="VSRR010109666">
    <property type="protein sequence ID" value="MPC97373.1"/>
    <property type="molecule type" value="Genomic_DNA"/>
</dbReference>
<evidence type="ECO:0000256" key="1">
    <source>
        <dbReference type="SAM" id="MobiDB-lite"/>
    </source>
</evidence>
<feature type="compositionally biased region" description="Basic and acidic residues" evidence="1">
    <location>
        <begin position="1"/>
        <end position="16"/>
    </location>
</feature>
<comment type="caution">
    <text evidence="2">The sequence shown here is derived from an EMBL/GenBank/DDBJ whole genome shotgun (WGS) entry which is preliminary data.</text>
</comment>
<evidence type="ECO:0000313" key="3">
    <source>
        <dbReference type="Proteomes" id="UP000324222"/>
    </source>
</evidence>
<feature type="region of interest" description="Disordered" evidence="1">
    <location>
        <begin position="103"/>
        <end position="150"/>
    </location>
</feature>
<feature type="region of interest" description="Disordered" evidence="1">
    <location>
        <begin position="1"/>
        <end position="38"/>
    </location>
</feature>